<evidence type="ECO:0000313" key="2">
    <source>
        <dbReference type="EMBL" id="EJK58278.1"/>
    </source>
</evidence>
<gene>
    <name evidence="2" type="ORF">THAOC_21612</name>
</gene>
<accession>K0RWY9</accession>
<comment type="caution">
    <text evidence="2">The sequence shown here is derived from an EMBL/GenBank/DDBJ whole genome shotgun (WGS) entry which is preliminary data.</text>
</comment>
<sequence>MLASLPQEIERDLACHRGRLLLQTRGSRRAPFFFCLFCFEQTGRAFSMMKQCGDNEQGDKAGIGKKDKDCTGRTQTGRQDRDEGRDGQTPPDTKRKLHVKTKMDSDDYACAGAHGTIAPQLDEAYYDDRSDASD</sequence>
<keyword evidence="3" id="KW-1185">Reference proteome</keyword>
<reference evidence="2 3" key="1">
    <citation type="journal article" date="2012" name="Genome Biol.">
        <title>Genome and low-iron response of an oceanic diatom adapted to chronic iron limitation.</title>
        <authorList>
            <person name="Lommer M."/>
            <person name="Specht M."/>
            <person name="Roy A.S."/>
            <person name="Kraemer L."/>
            <person name="Andreson R."/>
            <person name="Gutowska M.A."/>
            <person name="Wolf J."/>
            <person name="Bergner S.V."/>
            <person name="Schilhabel M.B."/>
            <person name="Klostermeier U.C."/>
            <person name="Beiko R.G."/>
            <person name="Rosenstiel P."/>
            <person name="Hippler M."/>
            <person name="Laroche J."/>
        </authorList>
    </citation>
    <scope>NUCLEOTIDE SEQUENCE [LARGE SCALE GENOMIC DNA]</scope>
    <source>
        <strain evidence="2 3">CCMP1005</strain>
    </source>
</reference>
<protein>
    <submittedName>
        <fullName evidence="2">Uncharacterized protein</fullName>
    </submittedName>
</protein>
<feature type="compositionally biased region" description="Basic and acidic residues" evidence="1">
    <location>
        <begin position="57"/>
        <end position="71"/>
    </location>
</feature>
<dbReference type="Proteomes" id="UP000266841">
    <property type="component" value="Unassembled WGS sequence"/>
</dbReference>
<proteinExistence type="predicted"/>
<feature type="region of interest" description="Disordered" evidence="1">
    <location>
        <begin position="52"/>
        <end position="100"/>
    </location>
</feature>
<dbReference type="AlphaFoldDB" id="K0RWY9"/>
<dbReference type="EMBL" id="AGNL01025692">
    <property type="protein sequence ID" value="EJK58278.1"/>
    <property type="molecule type" value="Genomic_DNA"/>
</dbReference>
<evidence type="ECO:0000256" key="1">
    <source>
        <dbReference type="SAM" id="MobiDB-lite"/>
    </source>
</evidence>
<evidence type="ECO:0000313" key="3">
    <source>
        <dbReference type="Proteomes" id="UP000266841"/>
    </source>
</evidence>
<name>K0RWY9_THAOC</name>
<feature type="non-terminal residue" evidence="2">
    <location>
        <position position="134"/>
    </location>
</feature>
<organism evidence="2 3">
    <name type="scientific">Thalassiosira oceanica</name>
    <name type="common">Marine diatom</name>
    <dbReference type="NCBI Taxonomy" id="159749"/>
    <lineage>
        <taxon>Eukaryota</taxon>
        <taxon>Sar</taxon>
        <taxon>Stramenopiles</taxon>
        <taxon>Ochrophyta</taxon>
        <taxon>Bacillariophyta</taxon>
        <taxon>Coscinodiscophyceae</taxon>
        <taxon>Thalassiosirophycidae</taxon>
        <taxon>Thalassiosirales</taxon>
        <taxon>Thalassiosiraceae</taxon>
        <taxon>Thalassiosira</taxon>
    </lineage>
</organism>